<gene>
    <name evidence="2" type="ORF">ABT57_08695</name>
</gene>
<feature type="chain" id="PRO_5005252445" description="Acyl-CoA synthetase" evidence="1">
    <location>
        <begin position="20"/>
        <end position="116"/>
    </location>
</feature>
<dbReference type="Pfam" id="PF11777">
    <property type="entry name" value="DUF3316"/>
    <property type="match status" value="1"/>
</dbReference>
<name>A0A0J1HG26_9GAMM</name>
<dbReference type="PATRIC" id="fig|320778.3.peg.1884"/>
<keyword evidence="3" id="KW-1185">Reference proteome</keyword>
<evidence type="ECO:0000256" key="1">
    <source>
        <dbReference type="SAM" id="SignalP"/>
    </source>
</evidence>
<evidence type="ECO:0000313" key="3">
    <source>
        <dbReference type="Proteomes" id="UP000035909"/>
    </source>
</evidence>
<dbReference type="STRING" id="320778.ABT57_08695"/>
<keyword evidence="1" id="KW-0732">Signal</keyword>
<sequence length="116" mass="13095">MNKLLITLVMLDISTGANAFTRDMNHESRNIVAGVSDSREGAMRKGQDFATNLKSESPSRLKRTLGIYEYGMKTNTIKVDDSRIKIDEFSTASGQVKYRAVVNVDYSYDKYLSDNR</sequence>
<proteinExistence type="predicted"/>
<dbReference type="InterPro" id="IPR016879">
    <property type="entry name" value="UCP028299"/>
</dbReference>
<dbReference type="RefSeq" id="WP_047884751.1">
    <property type="nucleotide sequence ID" value="NZ_CP071326.1"/>
</dbReference>
<protein>
    <recommendedName>
        <fullName evidence="4">Acyl-CoA synthetase</fullName>
    </recommendedName>
</protein>
<evidence type="ECO:0000313" key="2">
    <source>
        <dbReference type="EMBL" id="KLV10586.1"/>
    </source>
</evidence>
<dbReference type="OrthoDB" id="5904423at2"/>
<evidence type="ECO:0008006" key="4">
    <source>
        <dbReference type="Google" id="ProtNLM"/>
    </source>
</evidence>
<dbReference type="PIRSF" id="PIRSF028299">
    <property type="entry name" value="UCP028299"/>
    <property type="match status" value="1"/>
</dbReference>
<accession>A0A0J1HG26</accession>
<reference evidence="2 3" key="1">
    <citation type="submission" date="2015-05" db="EMBL/GenBank/DDBJ databases">
        <title>Photobacterium galathea sp. nov.</title>
        <authorList>
            <person name="Machado H."/>
            <person name="Gram L."/>
        </authorList>
    </citation>
    <scope>NUCLEOTIDE SEQUENCE [LARGE SCALE GENOMIC DNA]</scope>
    <source>
        <strain evidence="2 3">DSM 22954</strain>
    </source>
</reference>
<comment type="caution">
    <text evidence="2">The sequence shown here is derived from an EMBL/GenBank/DDBJ whole genome shotgun (WGS) entry which is preliminary data.</text>
</comment>
<organism evidence="2 3">
    <name type="scientific">Photobacterium ganghwense</name>
    <dbReference type="NCBI Taxonomy" id="320778"/>
    <lineage>
        <taxon>Bacteria</taxon>
        <taxon>Pseudomonadati</taxon>
        <taxon>Pseudomonadota</taxon>
        <taxon>Gammaproteobacteria</taxon>
        <taxon>Vibrionales</taxon>
        <taxon>Vibrionaceae</taxon>
        <taxon>Photobacterium</taxon>
    </lineage>
</organism>
<dbReference type="AlphaFoldDB" id="A0A0J1HG26"/>
<dbReference type="EMBL" id="LDOU01000006">
    <property type="protein sequence ID" value="KLV10586.1"/>
    <property type="molecule type" value="Genomic_DNA"/>
</dbReference>
<feature type="signal peptide" evidence="1">
    <location>
        <begin position="1"/>
        <end position="19"/>
    </location>
</feature>
<dbReference type="Proteomes" id="UP000035909">
    <property type="component" value="Unassembled WGS sequence"/>
</dbReference>